<keyword evidence="4" id="KW-1185">Reference proteome</keyword>
<dbReference type="KEGG" id="thas:C6Y53_07780"/>
<dbReference type="EMBL" id="CP027665">
    <property type="protein sequence ID" value="AVO37610.2"/>
    <property type="molecule type" value="Genomic_DNA"/>
</dbReference>
<keyword evidence="2" id="KW-0732">Signal</keyword>
<name>A0A2S0MNZ8_9RHOB</name>
<evidence type="ECO:0000256" key="2">
    <source>
        <dbReference type="SAM" id="SignalP"/>
    </source>
</evidence>
<accession>A0A2S0MNZ8</accession>
<feature type="chain" id="PRO_5022709811" description="DUF2946 domain-containing protein" evidence="2">
    <location>
        <begin position="30"/>
        <end position="119"/>
    </location>
</feature>
<evidence type="ECO:0000313" key="4">
    <source>
        <dbReference type="Proteomes" id="UP000237655"/>
    </source>
</evidence>
<feature type="region of interest" description="Disordered" evidence="1">
    <location>
        <begin position="89"/>
        <end position="119"/>
    </location>
</feature>
<dbReference type="AlphaFoldDB" id="A0A2S0MNZ8"/>
<dbReference type="RefSeq" id="WP_149615500.1">
    <property type="nucleotide sequence ID" value="NZ_CP027665.1"/>
</dbReference>
<protein>
    <recommendedName>
        <fullName evidence="5">DUF2946 domain-containing protein</fullName>
    </recommendedName>
</protein>
<organism evidence="3 4">
    <name type="scientific">Pukyongiella litopenaei</name>
    <dbReference type="NCBI Taxonomy" id="2605946"/>
    <lineage>
        <taxon>Bacteria</taxon>
        <taxon>Pseudomonadati</taxon>
        <taxon>Pseudomonadota</taxon>
        <taxon>Alphaproteobacteria</taxon>
        <taxon>Rhodobacterales</taxon>
        <taxon>Paracoccaceae</taxon>
        <taxon>Pukyongiella</taxon>
    </lineage>
</organism>
<evidence type="ECO:0008006" key="5">
    <source>
        <dbReference type="Google" id="ProtNLM"/>
    </source>
</evidence>
<evidence type="ECO:0000313" key="3">
    <source>
        <dbReference type="EMBL" id="AVO37610.2"/>
    </source>
</evidence>
<proteinExistence type="predicted"/>
<feature type="signal peptide" evidence="2">
    <location>
        <begin position="1"/>
        <end position="29"/>
    </location>
</feature>
<dbReference type="Proteomes" id="UP000237655">
    <property type="component" value="Chromosome"/>
</dbReference>
<sequence>MNLNLPRRLMAAFVLFAALDFAGVGSAHSAARTAAALGPASAGYDLADICGAGGAGDAIAARDCPWCRVAEIVALPGLLCPPMPMVLEPQATRRPDASGRLATPSYGRTPPARAPPRPV</sequence>
<reference evidence="4" key="1">
    <citation type="submission" date="2018-03" db="EMBL/GenBank/DDBJ databases">
        <title>Genomic analysis of the strain SH-1 isolated from shrimp intestine.</title>
        <authorList>
            <person name="Kim Y.-S."/>
            <person name="Kim S.-E."/>
            <person name="Kim K.-H."/>
        </authorList>
    </citation>
    <scope>NUCLEOTIDE SEQUENCE [LARGE SCALE GENOMIC DNA]</scope>
    <source>
        <strain evidence="4">SH-1</strain>
    </source>
</reference>
<gene>
    <name evidence="3" type="ORF">C6Y53_07780</name>
</gene>
<evidence type="ECO:0000256" key="1">
    <source>
        <dbReference type="SAM" id="MobiDB-lite"/>
    </source>
</evidence>